<keyword evidence="2" id="KW-1185">Reference proteome</keyword>
<feature type="non-terminal residue" evidence="1">
    <location>
        <position position="1"/>
    </location>
</feature>
<dbReference type="EMBL" id="QNUK01000048">
    <property type="protein sequence ID" value="KAF5905115.1"/>
    <property type="molecule type" value="Genomic_DNA"/>
</dbReference>
<accession>A0A8J4XFL1</accession>
<gene>
    <name evidence="1" type="primary">cobB3</name>
    <name evidence="1" type="ORF">DAT39_005078</name>
</gene>
<dbReference type="Proteomes" id="UP000727407">
    <property type="component" value="Unassembled WGS sequence"/>
</dbReference>
<evidence type="ECO:0000313" key="1">
    <source>
        <dbReference type="EMBL" id="KAF5905115.1"/>
    </source>
</evidence>
<organism evidence="1 2">
    <name type="scientific">Clarias magur</name>
    <name type="common">Asian catfish</name>
    <name type="synonym">Macropteronotus magur</name>
    <dbReference type="NCBI Taxonomy" id="1594786"/>
    <lineage>
        <taxon>Eukaryota</taxon>
        <taxon>Metazoa</taxon>
        <taxon>Chordata</taxon>
        <taxon>Craniata</taxon>
        <taxon>Vertebrata</taxon>
        <taxon>Euteleostomi</taxon>
        <taxon>Actinopterygii</taxon>
        <taxon>Neopterygii</taxon>
        <taxon>Teleostei</taxon>
        <taxon>Ostariophysi</taxon>
        <taxon>Siluriformes</taxon>
        <taxon>Clariidae</taxon>
        <taxon>Clarias</taxon>
    </lineage>
</organism>
<name>A0A8J4XFL1_CLAMG</name>
<sequence length="133" mass="14736">SFFVWTQVFPVYQCGLDCPQCPHCTEQATTANRATGCLYEQCLKLLENQYGHQLFTNCFSIDHLKETVSDSDIHSDNSRADSVMMSVQTQYNTTQHAWLAILSLGAEVNLAQSPQSKKAVGCKHPGPVTTGEH</sequence>
<comment type="caution">
    <text evidence="1">The sequence shown here is derived from an EMBL/GenBank/DDBJ whole genome shotgun (WGS) entry which is preliminary data.</text>
</comment>
<dbReference type="AlphaFoldDB" id="A0A8J4XFL1"/>
<proteinExistence type="predicted"/>
<evidence type="ECO:0000313" key="2">
    <source>
        <dbReference type="Proteomes" id="UP000727407"/>
    </source>
</evidence>
<reference evidence="1" key="1">
    <citation type="submission" date="2020-07" db="EMBL/GenBank/DDBJ databases">
        <title>Clarias magur genome sequencing, assembly and annotation.</title>
        <authorList>
            <person name="Kushwaha B."/>
            <person name="Kumar R."/>
            <person name="Das P."/>
            <person name="Joshi C.G."/>
            <person name="Kumar D."/>
            <person name="Nagpure N.S."/>
            <person name="Pandey M."/>
            <person name="Agarwal S."/>
            <person name="Srivastava S."/>
            <person name="Singh M."/>
            <person name="Sahoo L."/>
            <person name="Jayasankar P."/>
            <person name="Meher P.K."/>
            <person name="Koringa P.G."/>
            <person name="Iquebal M.A."/>
            <person name="Das S.P."/>
            <person name="Bit A."/>
            <person name="Patnaik S."/>
            <person name="Patel N."/>
            <person name="Shah T.M."/>
            <person name="Hinsu A."/>
            <person name="Jena J.K."/>
        </authorList>
    </citation>
    <scope>NUCLEOTIDE SEQUENCE</scope>
    <source>
        <strain evidence="1">CIFAMagur01</strain>
        <tissue evidence="1">Testis</tissue>
    </source>
</reference>
<protein>
    <submittedName>
        <fullName evidence="1">NAD-dependent protein deacetylase 3</fullName>
    </submittedName>
</protein>